<evidence type="ECO:0000313" key="2">
    <source>
        <dbReference type="Proteomes" id="UP001227230"/>
    </source>
</evidence>
<dbReference type="Proteomes" id="UP001227230">
    <property type="component" value="Chromosome 12"/>
</dbReference>
<proteinExistence type="predicted"/>
<sequence>MNVIGYIGIIMANKQLMSAGDYTFNYAPTLTGFHFVVTALIGLVSNATGYSASKRIDSHIIISVEHMSDLLYIPIELFSSHQDGPDVLVAILGHIFLGCPHGKSKMLMLFKALSTILLPKMVVPLHGRSIAAQDGGSFAWEIVLVEVYGGKGNTHVGGILSRMLFVRNFTSKAKDLILEGEHDEMDNC</sequence>
<reference evidence="1 2" key="1">
    <citation type="journal article" date="2023" name="Hortic Res">
        <title>The complete reference genome for grapevine (Vitis vinifera L.) genetics and breeding.</title>
        <authorList>
            <person name="Shi X."/>
            <person name="Cao S."/>
            <person name="Wang X."/>
            <person name="Huang S."/>
            <person name="Wang Y."/>
            <person name="Liu Z."/>
            <person name="Liu W."/>
            <person name="Leng X."/>
            <person name="Peng Y."/>
            <person name="Wang N."/>
            <person name="Wang Y."/>
            <person name="Ma Z."/>
            <person name="Xu X."/>
            <person name="Zhang F."/>
            <person name="Xue H."/>
            <person name="Zhong H."/>
            <person name="Wang Y."/>
            <person name="Zhang K."/>
            <person name="Velt A."/>
            <person name="Avia K."/>
            <person name="Holtgrawe D."/>
            <person name="Grimplet J."/>
            <person name="Matus J.T."/>
            <person name="Ware D."/>
            <person name="Wu X."/>
            <person name="Wang H."/>
            <person name="Liu C."/>
            <person name="Fang Y."/>
            <person name="Rustenholz C."/>
            <person name="Cheng Z."/>
            <person name="Xiao H."/>
            <person name="Zhou Y."/>
        </authorList>
    </citation>
    <scope>NUCLEOTIDE SEQUENCE [LARGE SCALE GENOMIC DNA]</scope>
    <source>
        <strain evidence="2">cv. Pinot noir / PN40024</strain>
        <tissue evidence="1">Leaf</tissue>
    </source>
</reference>
<accession>A0ABY9CY25</accession>
<name>A0ABY9CY25_VITVI</name>
<gene>
    <name evidence="1" type="ORF">VitviT2T_018502</name>
</gene>
<evidence type="ECO:0000313" key="1">
    <source>
        <dbReference type="EMBL" id="WKA00112.1"/>
    </source>
</evidence>
<dbReference type="EMBL" id="CP126659">
    <property type="protein sequence ID" value="WKA00112.1"/>
    <property type="molecule type" value="Genomic_DNA"/>
</dbReference>
<protein>
    <submittedName>
        <fullName evidence="1">Uncharacterized protein</fullName>
    </submittedName>
</protein>
<keyword evidence="2" id="KW-1185">Reference proteome</keyword>
<organism evidence="1 2">
    <name type="scientific">Vitis vinifera</name>
    <name type="common">Grape</name>
    <dbReference type="NCBI Taxonomy" id="29760"/>
    <lineage>
        <taxon>Eukaryota</taxon>
        <taxon>Viridiplantae</taxon>
        <taxon>Streptophyta</taxon>
        <taxon>Embryophyta</taxon>
        <taxon>Tracheophyta</taxon>
        <taxon>Spermatophyta</taxon>
        <taxon>Magnoliopsida</taxon>
        <taxon>eudicotyledons</taxon>
        <taxon>Gunneridae</taxon>
        <taxon>Pentapetalae</taxon>
        <taxon>rosids</taxon>
        <taxon>Vitales</taxon>
        <taxon>Vitaceae</taxon>
        <taxon>Viteae</taxon>
        <taxon>Vitis</taxon>
    </lineage>
</organism>